<dbReference type="GeneID" id="25398802"/>
<name>A0A1V0N1F5_9ARCH</name>
<accession>A0A1V0N1F5</accession>
<organism evidence="1 3">
    <name type="scientific">Ferroplasma acidiphilum</name>
    <dbReference type="NCBI Taxonomy" id="74969"/>
    <lineage>
        <taxon>Archaea</taxon>
        <taxon>Methanobacteriati</taxon>
        <taxon>Thermoplasmatota</taxon>
        <taxon>Thermoplasmata</taxon>
        <taxon>Thermoplasmatales</taxon>
        <taxon>Ferroplasmaceae</taxon>
        <taxon>Ferroplasma</taxon>
    </lineage>
</organism>
<evidence type="ECO:0000313" key="3">
    <source>
        <dbReference type="Proteomes" id="UP000192050"/>
    </source>
</evidence>
<sequence length="193" mass="23256">MDMHNVTINFPKNIVLENGESIHIERDKITDESLFSMLFPEKSTDRIAINLIKNGFHDATPSFFKGEKYSMAKEIAFPWELHIRLFNYGKQYGKMFAHVEISRKYFEHLFIIQPSVFEPFEFYKSIYREFNVMYEPSGKKVKEFKNYYKVKLIPPENLIEWMPLVLNLYSNFSQYKEKIREIIDVIDFELHRK</sequence>
<reference evidence="2 4" key="2">
    <citation type="submission" date="2020-05" db="EMBL/GenBank/DDBJ databases">
        <authorList>
            <person name="Zhang R."/>
        </authorList>
    </citation>
    <scope>NUCLEOTIDE SEQUENCE [LARGE SCALE GENOMIC DNA]</scope>
    <source>
        <strain evidence="2 4">DSM 28986</strain>
    </source>
</reference>
<dbReference type="KEGG" id="fai:FAD_0014"/>
<protein>
    <submittedName>
        <fullName evidence="1">Uncharacterized protein</fullName>
    </submittedName>
</protein>
<evidence type="ECO:0000313" key="1">
    <source>
        <dbReference type="EMBL" id="ARD83949.1"/>
    </source>
</evidence>
<dbReference type="Proteomes" id="UP000192050">
    <property type="component" value="Chromosome"/>
</dbReference>
<dbReference type="Proteomes" id="UP000546917">
    <property type="component" value="Unassembled WGS sequence"/>
</dbReference>
<dbReference type="OrthoDB" id="57337at2157"/>
<proteinExistence type="predicted"/>
<reference evidence="1 3" key="1">
    <citation type="submission" date="2011-10" db="EMBL/GenBank/DDBJ databases">
        <title>Metabolic and evolutionary patterns in the extreme acidophile Ferroplasma acidiphilum.</title>
        <authorList>
            <person name="Golyshina O.V."/>
            <person name="Kozyavkin S.A."/>
            <person name="Tatusov R.L."/>
            <person name="Slesarev A.I."/>
            <person name="Golyshin P.N."/>
        </authorList>
    </citation>
    <scope>NUCLEOTIDE SEQUENCE [LARGE SCALE GENOMIC DNA]</scope>
    <source>
        <strain evidence="1">Berkeley</strain>
        <strain evidence="3">Y</strain>
    </source>
</reference>
<dbReference type="AlphaFoldDB" id="A0A1V0N1F5"/>
<evidence type="ECO:0000313" key="4">
    <source>
        <dbReference type="Proteomes" id="UP000546917"/>
    </source>
</evidence>
<dbReference type="EMBL" id="JABGBP010000190">
    <property type="protein sequence ID" value="NOL60327.1"/>
    <property type="molecule type" value="Genomic_DNA"/>
</dbReference>
<evidence type="ECO:0000313" key="2">
    <source>
        <dbReference type="EMBL" id="NOL60327.1"/>
    </source>
</evidence>
<dbReference type="EMBL" id="CP015363">
    <property type="protein sequence ID" value="ARD83949.1"/>
    <property type="molecule type" value="Genomic_DNA"/>
</dbReference>
<keyword evidence="3" id="KW-1185">Reference proteome</keyword>
<gene>
    <name evidence="1" type="ORF">FAD_0014</name>
    <name evidence="2" type="ORF">HLB00_05700</name>
</gene>
<dbReference type="RefSeq" id="WP_009887025.1">
    <property type="nucleotide sequence ID" value="NZ_CP015363.1"/>
</dbReference>